<evidence type="ECO:0000313" key="11">
    <source>
        <dbReference type="Proteomes" id="UP000219860"/>
    </source>
</evidence>
<comment type="subcellular location">
    <subcellularLocation>
        <location evidence="1">Nucleus</location>
    </subcellularLocation>
</comment>
<reference evidence="11 13" key="1">
    <citation type="submission" date="2016-08" db="EMBL/GenBank/DDBJ databases">
        <authorList>
            <consortium name="Pathogen Informatics"/>
        </authorList>
    </citation>
    <scope>NUCLEOTIDE SEQUENCE [LARGE SCALE GENOMIC DNA]</scope>
    <source>
        <strain evidence="8 13">NK65 ny</strain>
        <strain evidence="9 12">NK65e</strain>
        <strain evidence="10 11">SP11 Antwerpcl1</strain>
    </source>
</reference>
<evidence type="ECO:0000256" key="3">
    <source>
        <dbReference type="ARBA" id="ARBA00022664"/>
    </source>
</evidence>
<evidence type="ECO:0000256" key="6">
    <source>
        <dbReference type="SAM" id="Coils"/>
    </source>
</evidence>
<dbReference type="EMBL" id="LT608262">
    <property type="protein sequence ID" value="SCO64383.1"/>
    <property type="molecule type" value="Genomic_DNA"/>
</dbReference>
<dbReference type="Proteomes" id="UP000219860">
    <property type="component" value="Chromosome 14"/>
</dbReference>
<protein>
    <recommendedName>
        <fullName evidence="14">Pre-mRNA-splicing regulator</fullName>
    </recommendedName>
</protein>
<feature type="compositionally biased region" description="Basic and acidic residues" evidence="7">
    <location>
        <begin position="258"/>
        <end position="271"/>
    </location>
</feature>
<feature type="region of interest" description="Disordered" evidence="7">
    <location>
        <begin position="258"/>
        <end position="539"/>
    </location>
</feature>
<keyword evidence="4" id="KW-0508">mRNA splicing</keyword>
<dbReference type="AlphaFoldDB" id="A0A1C6YTR6"/>
<evidence type="ECO:0000256" key="7">
    <source>
        <dbReference type="SAM" id="MobiDB-lite"/>
    </source>
</evidence>
<evidence type="ECO:0000313" key="8">
    <source>
        <dbReference type="EMBL" id="SCM26783.1"/>
    </source>
</evidence>
<organism evidence="8 13">
    <name type="scientific">Plasmodium berghei</name>
    <dbReference type="NCBI Taxonomy" id="5821"/>
    <lineage>
        <taxon>Eukaryota</taxon>
        <taxon>Sar</taxon>
        <taxon>Alveolata</taxon>
        <taxon>Apicomplexa</taxon>
        <taxon>Aconoidasida</taxon>
        <taxon>Haemosporida</taxon>
        <taxon>Plasmodiidae</taxon>
        <taxon>Plasmodium</taxon>
        <taxon>Plasmodium (Vinckeia)</taxon>
    </lineage>
</organism>
<evidence type="ECO:0000313" key="13">
    <source>
        <dbReference type="Proteomes" id="UP000516480"/>
    </source>
</evidence>
<evidence type="ECO:0000313" key="12">
    <source>
        <dbReference type="Proteomes" id="UP000220214"/>
    </source>
</evidence>
<keyword evidence="5" id="KW-0539">Nucleus</keyword>
<feature type="compositionally biased region" description="Basic and acidic residues" evidence="7">
    <location>
        <begin position="363"/>
        <end position="375"/>
    </location>
</feature>
<dbReference type="EMBL" id="LT608150">
    <property type="protein sequence ID" value="SCM26783.1"/>
    <property type="molecule type" value="Genomic_DNA"/>
</dbReference>
<feature type="compositionally biased region" description="Basic and acidic residues" evidence="7">
    <location>
        <begin position="395"/>
        <end position="482"/>
    </location>
</feature>
<dbReference type="GO" id="GO:0008380">
    <property type="term" value="P:RNA splicing"/>
    <property type="evidence" value="ECO:0007669"/>
    <property type="project" value="UniProtKB-KW"/>
</dbReference>
<dbReference type="InterPro" id="IPR033757">
    <property type="entry name" value="WTAP"/>
</dbReference>
<dbReference type="PANTHER" id="PTHR15217">
    <property type="entry name" value="WILMS' TUMOR 1-ASSOCIATING PROTEIN"/>
    <property type="match status" value="1"/>
</dbReference>
<evidence type="ECO:0008006" key="14">
    <source>
        <dbReference type="Google" id="ProtNLM"/>
    </source>
</evidence>
<dbReference type="EMBL" id="LT614640">
    <property type="protein sequence ID" value="SCN28635.1"/>
    <property type="molecule type" value="Genomic_DNA"/>
</dbReference>
<evidence type="ECO:0000256" key="1">
    <source>
        <dbReference type="ARBA" id="ARBA00004123"/>
    </source>
</evidence>
<feature type="coiled-coil region" evidence="6">
    <location>
        <begin position="159"/>
        <end position="231"/>
    </location>
</feature>
<dbReference type="GO" id="GO:0006397">
    <property type="term" value="P:mRNA processing"/>
    <property type="evidence" value="ECO:0007669"/>
    <property type="project" value="UniProtKB-KW"/>
</dbReference>
<dbReference type="VEuPathDB" id="PlasmoDB:PBANKA_1445500"/>
<evidence type="ECO:0000256" key="4">
    <source>
        <dbReference type="ARBA" id="ARBA00023187"/>
    </source>
</evidence>
<dbReference type="GO" id="GO:0000381">
    <property type="term" value="P:regulation of alternative mRNA splicing, via spliceosome"/>
    <property type="evidence" value="ECO:0007669"/>
    <property type="project" value="InterPro"/>
</dbReference>
<gene>
    <name evidence="9" type="ORF">PBNK65E_000463200</name>
    <name evidence="8" type="ORF">PBNK65NY_000461800</name>
    <name evidence="10" type="ORF">PBSP11A_000462900</name>
</gene>
<evidence type="ECO:0000313" key="10">
    <source>
        <dbReference type="EMBL" id="SCO64383.1"/>
    </source>
</evidence>
<keyword evidence="3" id="KW-0507">mRNA processing</keyword>
<dbReference type="Proteomes" id="UP000220214">
    <property type="component" value="Chromosome 14"/>
</dbReference>
<name>A0A1C6YTR6_PLABE</name>
<evidence type="ECO:0000313" key="9">
    <source>
        <dbReference type="EMBL" id="SCN28635.1"/>
    </source>
</evidence>
<dbReference type="Proteomes" id="UP000516480">
    <property type="component" value="Chromosome 14"/>
</dbReference>
<feature type="compositionally biased region" description="Acidic residues" evidence="7">
    <location>
        <begin position="353"/>
        <end position="362"/>
    </location>
</feature>
<dbReference type="OMA" id="KEICQTH"/>
<feature type="compositionally biased region" description="Basic and acidic residues" evidence="7">
    <location>
        <begin position="490"/>
        <end position="539"/>
    </location>
</feature>
<accession>A0A1C6YTR6</accession>
<dbReference type="OrthoDB" id="3366661at2759"/>
<sequence>MSQENPYAIINDETNDCVEDNLNEYLNEFKKREHVYLACISSLEKEICQFHTYLNEWRSMHMYEDEDGKSSKDIININSLRNILIDPSINLEIKELRQKIYEITRKCNIAEEKLQGCTFDAQATAGQRLINKCKKLQDENYELGKTLEENTLQPISIQIINLKQQISFYKNELKALKELNVDIDEDNELLSQQLADLTKKYTKIAEQNNKLEKKNTRLNKYINKLKSKLNKYDLPIEDNVNYKKGQNYEEDYRSHDENIINHSGSDNRENDSNYGKDYNKDNYKGEYNDDEYSSTNIRNKKHRSHKYNDVGSHRGMSETYNSRERTGMHNMYGNDEDYEINESNYRDRKHSGDEEDYTYENDDNYRKRSSYDSRERKYRKTDRSHHRDKKHDKYKIKSKEKSRKDRTRDRDRDKDKDRERERERDRDRDRDRVRDKDRDRDRDRDRNREKTKEKEKEKDKMKNKYKSKTKEKTKGKGKRDSDYDNSNYSESKKKNIKDRNSNDHRDFSRTDKADHSNMPKNDDTNDKNSEHDRYVYLYK</sequence>
<dbReference type="PANTHER" id="PTHR15217:SF0">
    <property type="entry name" value="PRE-MRNA-SPLICING REGULATOR WTAP"/>
    <property type="match status" value="1"/>
</dbReference>
<feature type="compositionally biased region" description="Basic and acidic residues" evidence="7">
    <location>
        <begin position="277"/>
        <end position="287"/>
    </location>
</feature>
<evidence type="ECO:0000256" key="2">
    <source>
        <dbReference type="ARBA" id="ARBA00010313"/>
    </source>
</evidence>
<dbReference type="GO" id="GO:0016556">
    <property type="term" value="P:mRNA modification"/>
    <property type="evidence" value="ECO:0007669"/>
    <property type="project" value="InterPro"/>
</dbReference>
<comment type="similarity">
    <text evidence="2">Belongs to the fl(2)d family.</text>
</comment>
<feature type="compositionally biased region" description="Basic and acidic residues" evidence="7">
    <location>
        <begin position="306"/>
        <end position="327"/>
    </location>
</feature>
<feature type="compositionally biased region" description="Basic residues" evidence="7">
    <location>
        <begin position="376"/>
        <end position="394"/>
    </location>
</feature>
<proteinExistence type="inferred from homology"/>
<dbReference type="GO" id="GO:0005634">
    <property type="term" value="C:nucleus"/>
    <property type="evidence" value="ECO:0007669"/>
    <property type="project" value="UniProtKB-SubCell"/>
</dbReference>
<dbReference type="Pfam" id="PF17098">
    <property type="entry name" value="Wtap"/>
    <property type="match status" value="1"/>
</dbReference>
<evidence type="ECO:0000256" key="5">
    <source>
        <dbReference type="ARBA" id="ARBA00023242"/>
    </source>
</evidence>
<keyword evidence="6" id="KW-0175">Coiled coil</keyword>